<protein>
    <submittedName>
        <fullName evidence="2">Uncharacterized protein</fullName>
    </submittedName>
</protein>
<evidence type="ECO:0000313" key="2">
    <source>
        <dbReference type="EMBL" id="MDN4616306.1"/>
    </source>
</evidence>
<feature type="region of interest" description="Disordered" evidence="1">
    <location>
        <begin position="1"/>
        <end position="20"/>
    </location>
</feature>
<proteinExistence type="predicted"/>
<reference evidence="2" key="1">
    <citation type="submission" date="2023-06" db="EMBL/GenBank/DDBJ databases">
        <title>MT1 and MT2 Draft Genomes of Novel Species.</title>
        <authorList>
            <person name="Venkateswaran K."/>
        </authorList>
    </citation>
    <scope>NUCLEOTIDE SEQUENCE</scope>
    <source>
        <strain evidence="2">F6_8S_P_1B</strain>
    </source>
</reference>
<dbReference type="EMBL" id="JAROCF010000001">
    <property type="protein sequence ID" value="MDN4616306.1"/>
    <property type="molecule type" value="Genomic_DNA"/>
</dbReference>
<dbReference type="InterPro" id="IPR032710">
    <property type="entry name" value="NTF2-like_dom_sf"/>
</dbReference>
<dbReference type="PANTHER" id="PTHR30173:SF43">
    <property type="entry name" value="ECF RNA POLYMERASE SIGMA FACTOR SIGI-RELATED"/>
    <property type="match status" value="1"/>
</dbReference>
<dbReference type="InterPro" id="IPR052704">
    <property type="entry name" value="ECF_Sigma-70_Domain"/>
</dbReference>
<sequence length="146" mass="15168">MRKSDSGTTTRPASGRHPAGLRRHFAFGLRHATVHGLGEAGAAGDLDRLRSLLHPGVAVVVDRGEPDGSEVRVVRGPYDAAEVLAHGLAAGPGVVVQERAVNSRPGLMVVDSGTPVAALAVDFTGALISLVWVRMHPAPLRHGVTV</sequence>
<organism evidence="2 3">
    <name type="scientific">Leifsonia williamsii</name>
    <dbReference type="NCBI Taxonomy" id="3035919"/>
    <lineage>
        <taxon>Bacteria</taxon>
        <taxon>Bacillati</taxon>
        <taxon>Actinomycetota</taxon>
        <taxon>Actinomycetes</taxon>
        <taxon>Micrococcales</taxon>
        <taxon>Microbacteriaceae</taxon>
        <taxon>Leifsonia</taxon>
    </lineage>
</organism>
<comment type="caution">
    <text evidence="2">The sequence shown here is derived from an EMBL/GenBank/DDBJ whole genome shotgun (WGS) entry which is preliminary data.</text>
</comment>
<name>A0ABT8KHQ7_9MICO</name>
<keyword evidence="3" id="KW-1185">Reference proteome</keyword>
<dbReference type="Proteomes" id="UP001174208">
    <property type="component" value="Unassembled WGS sequence"/>
</dbReference>
<dbReference type="SUPFAM" id="SSF54427">
    <property type="entry name" value="NTF2-like"/>
    <property type="match status" value="1"/>
</dbReference>
<dbReference type="PANTHER" id="PTHR30173">
    <property type="entry name" value="SIGMA 19 FACTOR"/>
    <property type="match status" value="1"/>
</dbReference>
<feature type="compositionally biased region" description="Polar residues" evidence="1">
    <location>
        <begin position="1"/>
        <end position="12"/>
    </location>
</feature>
<gene>
    <name evidence="2" type="ORF">P5G50_17800</name>
</gene>
<evidence type="ECO:0000256" key="1">
    <source>
        <dbReference type="SAM" id="MobiDB-lite"/>
    </source>
</evidence>
<accession>A0ABT8KHQ7</accession>
<dbReference type="RefSeq" id="WP_301209488.1">
    <property type="nucleotide sequence ID" value="NZ_JAROCF010000001.1"/>
</dbReference>
<evidence type="ECO:0000313" key="3">
    <source>
        <dbReference type="Proteomes" id="UP001174208"/>
    </source>
</evidence>